<dbReference type="InterPro" id="IPR058593">
    <property type="entry name" value="ARB_07466-like_C"/>
</dbReference>
<dbReference type="EMBL" id="CADCUM010000058">
    <property type="protein sequence ID" value="CAA9376072.1"/>
    <property type="molecule type" value="Genomic_DNA"/>
</dbReference>
<dbReference type="Pfam" id="PF26571">
    <property type="entry name" value="VldE"/>
    <property type="match status" value="1"/>
</dbReference>
<feature type="region of interest" description="Disordered" evidence="1">
    <location>
        <begin position="53"/>
        <end position="133"/>
    </location>
</feature>
<sequence length="328" mass="35379">MAQHRHKRETNARLPRSVLVAAPLAVVATMSAVTMGVLSADPAASDSQLLASSAGTSLSSSTALTDRRGVTVSRSRSRTADRDDAQAERDAEREAERARSQEQRERREAAAEKAEKAEKAERQAEREAAQATLRAVRSADDALWTTAPLNLWDGPGEDAARVAVLEEGRKVLVTGRRAAGRAEVVIDGTARWVSDDYLSAEKPAPPEPAGPSLGGQCANGSSIDAGRATLYEIHDAVCSNWPEITAYGTWRGDGEHGQGRAMDIMVTGATGWEVANFLRANYSAFGIEYLIYSQNIWSVERGGEGWRGMSDRGSTTANHYDHVHVTVY</sequence>
<feature type="compositionally biased region" description="Basic and acidic residues" evidence="1">
    <location>
        <begin position="78"/>
        <end position="128"/>
    </location>
</feature>
<accession>A0A6J4N2A1</accession>
<evidence type="ECO:0000256" key="1">
    <source>
        <dbReference type="SAM" id="MobiDB-lite"/>
    </source>
</evidence>
<gene>
    <name evidence="3" type="ORF">AVDCRST_MAG32-1204</name>
</gene>
<protein>
    <recommendedName>
        <fullName evidence="2">ARB-07466-like C-terminal domain-containing protein</fullName>
    </recommendedName>
</protein>
<evidence type="ECO:0000313" key="3">
    <source>
        <dbReference type="EMBL" id="CAA9376072.1"/>
    </source>
</evidence>
<proteinExistence type="predicted"/>
<feature type="region of interest" description="Disordered" evidence="1">
    <location>
        <begin position="199"/>
        <end position="218"/>
    </location>
</feature>
<name>A0A6J4N2A1_9ACTN</name>
<reference evidence="3" key="1">
    <citation type="submission" date="2020-02" db="EMBL/GenBank/DDBJ databases">
        <authorList>
            <person name="Meier V. D."/>
        </authorList>
    </citation>
    <scope>NUCLEOTIDE SEQUENCE</scope>
    <source>
        <strain evidence="3">AVDCRST_MAG32</strain>
    </source>
</reference>
<feature type="domain" description="ARB-07466-like C-terminal" evidence="2">
    <location>
        <begin position="231"/>
        <end position="320"/>
    </location>
</feature>
<evidence type="ECO:0000259" key="2">
    <source>
        <dbReference type="Pfam" id="PF26571"/>
    </source>
</evidence>
<feature type="compositionally biased region" description="Low complexity" evidence="1">
    <location>
        <begin position="53"/>
        <end position="74"/>
    </location>
</feature>
<dbReference type="AlphaFoldDB" id="A0A6J4N2A1"/>
<organism evidence="3">
    <name type="scientific">uncultured Nocardioides sp</name>
    <dbReference type="NCBI Taxonomy" id="198441"/>
    <lineage>
        <taxon>Bacteria</taxon>
        <taxon>Bacillati</taxon>
        <taxon>Actinomycetota</taxon>
        <taxon>Actinomycetes</taxon>
        <taxon>Propionibacteriales</taxon>
        <taxon>Nocardioidaceae</taxon>
        <taxon>Nocardioides</taxon>
        <taxon>environmental samples</taxon>
    </lineage>
</organism>